<evidence type="ECO:0000313" key="4">
    <source>
        <dbReference type="Proteomes" id="UP000016932"/>
    </source>
</evidence>
<keyword evidence="4" id="KW-1185">Reference proteome</keyword>
<dbReference type="HOGENOM" id="CLU_273209_0_0_1"/>
<dbReference type="EMBL" id="KB446568">
    <property type="protein sequence ID" value="EME77163.1"/>
    <property type="molecule type" value="Genomic_DNA"/>
</dbReference>
<dbReference type="Proteomes" id="UP000016932">
    <property type="component" value="Unassembled WGS sequence"/>
</dbReference>
<feature type="region of interest" description="Disordered" evidence="1">
    <location>
        <begin position="964"/>
        <end position="988"/>
    </location>
</feature>
<feature type="compositionally biased region" description="Basic and acidic residues" evidence="1">
    <location>
        <begin position="207"/>
        <end position="216"/>
    </location>
</feature>
<sequence>MRCMVAVLRGFAIFCQPHYVSGLECPRTVAHWRGKDRKWREEALLAPVGSWQHAALTGLISSDDVGFGVLFNSGGGGRSSSFAIVGVTPDRSSFRSHWEFHWKKARTWLGNFIVGLWLIVGRQSIMESESRLLSNAGFDVLLDLSLSPYAAPDTSSRPLNLGGIQTDRGHPSHQSWTSSGTGAFRNLGLDRDLGRMSSKNNSSRGTPKYEEEKQQNEGEQAGEGERKVGEREAESAQMENGEGENDRSTITHPSFSNLCSSIAMLPSIGVQVVVLATSHADATGDIRSAMVCATPRVLTAPQINADRKLVGFHCQSDHNVGVPPGTPSCSAAITISTSAIATGGSFVARFEKDKEKGWESPYGKESAAMTVDMFSKAAATECDRKACRMDVRRGPRISSAAYKRRGLRISGAAYKRRRLQISGGLQYLDAYVAAVQGNARQGVLDQHGAGREASAKERATGARCRLLAEDIARWVEIIEETDCGPPEIQIREKTSLSVSVLATHHARLSDCLLPFGPPINTIAASGPSRSPVLHVQPKEESLSSQITTKTINDHEVASRALVGFLQLSTHFISDRLAITQSMCTVSDSNGDARLRLASAACCLCLHNAEPGRLSPTADHELLAILHSSPAEAKLDFGQDGRLLSPGNAGGTDLKSTVDNDLIASRCPVNENPGPNTISFFTKDPPLLSAVPIFPYPSPIGGSSTMASDINYLPYFDSHLQAPCFMRPTRRYTKNQIQNGHVLPGTTCQRFQRFDCEGTDDKKLQIGRLNRLITVEKAAQNKLGLSKAILDLMQVMSCRCHIAGFSADTALAWSLSLADMLLSWNEVQPSLPPSSLGKRKRIELPRSEPEEPLPRVSKKGKHTEEANSIETSIVDADLLSLMTATETPPLTQYGLSAVPTQASLDFTSLDGSSQLPQHDSLLVRSSTPPSGLEWLSFCVWCMEPESEHAADCFLALQSTSSAGEGSAVGQSKEVSAPSTSTAGKVQGTSVGSHNKEAFAYSTSTTGEGSSVGSHSTEALELPIIPINCIECMQPVDAHAAGCTFDVCLWCKQSLLEHAADCRFDEFLASMEPFPNATESEPKLPTNNLFFTLTRTTTTSSKAHSRQKARATSVLSPRRLPTPFSPVHKFDLKKCLGGCGKLLSRILTMMSLCLGWISQWPSLITMDDGRLTMDDGQLTID</sequence>
<feature type="compositionally biased region" description="Basic and acidic residues" evidence="1">
    <location>
        <begin position="223"/>
        <end position="234"/>
    </location>
</feature>
<proteinExistence type="predicted"/>
<dbReference type="VEuPathDB" id="FungiDB:MYCFIDRAFT_180172"/>
<organism evidence="3 4">
    <name type="scientific">Pseudocercospora fijiensis (strain CIRAD86)</name>
    <name type="common">Black leaf streak disease fungus</name>
    <name type="synonym">Mycosphaerella fijiensis</name>
    <dbReference type="NCBI Taxonomy" id="383855"/>
    <lineage>
        <taxon>Eukaryota</taxon>
        <taxon>Fungi</taxon>
        <taxon>Dikarya</taxon>
        <taxon>Ascomycota</taxon>
        <taxon>Pezizomycotina</taxon>
        <taxon>Dothideomycetes</taxon>
        <taxon>Dothideomycetidae</taxon>
        <taxon>Mycosphaerellales</taxon>
        <taxon>Mycosphaerellaceae</taxon>
        <taxon>Pseudocercospora</taxon>
    </lineage>
</organism>
<feature type="region of interest" description="Disordered" evidence="1">
    <location>
        <begin position="828"/>
        <end position="866"/>
    </location>
</feature>
<reference evidence="3 4" key="1">
    <citation type="journal article" date="2012" name="PLoS Pathog.">
        <title>Diverse lifestyles and strategies of plant pathogenesis encoded in the genomes of eighteen Dothideomycetes fungi.</title>
        <authorList>
            <person name="Ohm R.A."/>
            <person name="Feau N."/>
            <person name="Henrissat B."/>
            <person name="Schoch C.L."/>
            <person name="Horwitz B.A."/>
            <person name="Barry K.W."/>
            <person name="Condon B.J."/>
            <person name="Copeland A.C."/>
            <person name="Dhillon B."/>
            <person name="Glaser F."/>
            <person name="Hesse C.N."/>
            <person name="Kosti I."/>
            <person name="LaButti K."/>
            <person name="Lindquist E.A."/>
            <person name="Lucas S."/>
            <person name="Salamov A.A."/>
            <person name="Bradshaw R.E."/>
            <person name="Ciuffetti L."/>
            <person name="Hamelin R.C."/>
            <person name="Kema G.H.J."/>
            <person name="Lawrence C."/>
            <person name="Scott J.A."/>
            <person name="Spatafora J.W."/>
            <person name="Turgeon B.G."/>
            <person name="de Wit P.J.G.M."/>
            <person name="Zhong S."/>
            <person name="Goodwin S.B."/>
            <person name="Grigoriev I.V."/>
        </authorList>
    </citation>
    <scope>NUCLEOTIDE SEQUENCE [LARGE SCALE GENOMIC DNA]</scope>
    <source>
        <strain evidence="3 4">CIRAD86</strain>
    </source>
</reference>
<feature type="signal peptide" evidence="2">
    <location>
        <begin position="1"/>
        <end position="22"/>
    </location>
</feature>
<dbReference type="AlphaFoldDB" id="M3AIZ6"/>
<protein>
    <submittedName>
        <fullName evidence="3">Uncharacterized protein</fullName>
    </submittedName>
</protein>
<evidence type="ECO:0000256" key="2">
    <source>
        <dbReference type="SAM" id="SignalP"/>
    </source>
</evidence>
<feature type="compositionally biased region" description="Basic and acidic residues" evidence="1">
    <location>
        <begin position="841"/>
        <end position="852"/>
    </location>
</feature>
<evidence type="ECO:0000256" key="1">
    <source>
        <dbReference type="SAM" id="MobiDB-lite"/>
    </source>
</evidence>
<evidence type="ECO:0000313" key="3">
    <source>
        <dbReference type="EMBL" id="EME77163.1"/>
    </source>
</evidence>
<dbReference type="GeneID" id="19334328"/>
<feature type="region of interest" description="Disordered" evidence="1">
    <location>
        <begin position="157"/>
        <end position="252"/>
    </location>
</feature>
<dbReference type="OrthoDB" id="10678015at2759"/>
<dbReference type="KEGG" id="pfj:MYCFIDRAFT_180172"/>
<dbReference type="RefSeq" id="XP_007932298.1">
    <property type="nucleotide sequence ID" value="XM_007934107.1"/>
</dbReference>
<gene>
    <name evidence="3" type="ORF">MYCFIDRAFT_180172</name>
</gene>
<name>M3AIZ6_PSEFD</name>
<feature type="compositionally biased region" description="Polar residues" evidence="1">
    <location>
        <begin position="172"/>
        <end position="181"/>
    </location>
</feature>
<accession>M3AIZ6</accession>
<keyword evidence="2" id="KW-0732">Signal</keyword>
<feature type="chain" id="PRO_5004031362" evidence="2">
    <location>
        <begin position="23"/>
        <end position="1179"/>
    </location>
</feature>